<evidence type="ECO:0000256" key="4">
    <source>
        <dbReference type="ARBA" id="ARBA00022989"/>
    </source>
</evidence>
<comment type="subcellular location">
    <subcellularLocation>
        <location evidence="1">Cell membrane</location>
        <topology evidence="1">Multi-pass membrane protein</topology>
    </subcellularLocation>
</comment>
<comment type="caution">
    <text evidence="9">The sequence shown here is derived from an EMBL/GenBank/DDBJ whole genome shotgun (WGS) entry which is preliminary data.</text>
</comment>
<feature type="transmembrane region" description="Helical" evidence="6">
    <location>
        <begin position="285"/>
        <end position="306"/>
    </location>
</feature>
<evidence type="ECO:0000313" key="9">
    <source>
        <dbReference type="EMBL" id="MPR37374.1"/>
    </source>
</evidence>
<evidence type="ECO:0000256" key="2">
    <source>
        <dbReference type="ARBA" id="ARBA00022475"/>
    </source>
</evidence>
<keyword evidence="5 6" id="KW-0472">Membrane</keyword>
<feature type="transmembrane region" description="Helical" evidence="6">
    <location>
        <begin position="376"/>
        <end position="401"/>
    </location>
</feature>
<dbReference type="EMBL" id="WHLY01000004">
    <property type="protein sequence ID" value="MPR37374.1"/>
    <property type="molecule type" value="Genomic_DNA"/>
</dbReference>
<dbReference type="Pfam" id="PF02687">
    <property type="entry name" value="FtsX"/>
    <property type="match status" value="2"/>
</dbReference>
<dbReference type="PANTHER" id="PTHR30572:SF18">
    <property type="entry name" value="ABC-TYPE MACROLIDE FAMILY EXPORT SYSTEM PERMEASE COMPONENT 2"/>
    <property type="match status" value="1"/>
</dbReference>
<keyword evidence="2" id="KW-1003">Cell membrane</keyword>
<proteinExistence type="predicted"/>
<dbReference type="Pfam" id="PF12704">
    <property type="entry name" value="MacB_PCD"/>
    <property type="match status" value="1"/>
</dbReference>
<evidence type="ECO:0000256" key="6">
    <source>
        <dbReference type="SAM" id="Phobius"/>
    </source>
</evidence>
<dbReference type="InterPro" id="IPR050250">
    <property type="entry name" value="Macrolide_Exporter_MacB"/>
</dbReference>
<feature type="domain" description="ABC3 transporter permease C-terminal" evidence="7">
    <location>
        <begin position="290"/>
        <end position="406"/>
    </location>
</feature>
<feature type="transmembrane region" description="Helical" evidence="6">
    <location>
        <begin position="422"/>
        <end position="446"/>
    </location>
</feature>
<reference evidence="9 10" key="1">
    <citation type="submission" date="2019-10" db="EMBL/GenBank/DDBJ databases">
        <title>Draft Genome Sequence of Cytophagaceae sp. SJW1-29.</title>
        <authorList>
            <person name="Choi A."/>
        </authorList>
    </citation>
    <scope>NUCLEOTIDE SEQUENCE [LARGE SCALE GENOMIC DNA]</scope>
    <source>
        <strain evidence="9 10">SJW1-29</strain>
    </source>
</reference>
<keyword evidence="10" id="KW-1185">Reference proteome</keyword>
<evidence type="ECO:0000259" key="7">
    <source>
        <dbReference type="Pfam" id="PF02687"/>
    </source>
</evidence>
<feature type="domain" description="ABC3 transporter permease C-terminal" evidence="7">
    <location>
        <begin position="678"/>
        <end position="786"/>
    </location>
</feature>
<dbReference type="InterPro" id="IPR003838">
    <property type="entry name" value="ABC3_permease_C"/>
</dbReference>
<keyword evidence="4 6" id="KW-1133">Transmembrane helix</keyword>
<evidence type="ECO:0000313" key="10">
    <source>
        <dbReference type="Proteomes" id="UP000479293"/>
    </source>
</evidence>
<dbReference type="GO" id="GO:0005886">
    <property type="term" value="C:plasma membrane"/>
    <property type="evidence" value="ECO:0007669"/>
    <property type="project" value="UniProtKB-SubCell"/>
</dbReference>
<organism evidence="9 10">
    <name type="scientific">Salmonirosea aquatica</name>
    <dbReference type="NCBI Taxonomy" id="2654236"/>
    <lineage>
        <taxon>Bacteria</taxon>
        <taxon>Pseudomonadati</taxon>
        <taxon>Bacteroidota</taxon>
        <taxon>Cytophagia</taxon>
        <taxon>Cytophagales</taxon>
        <taxon>Spirosomataceae</taxon>
        <taxon>Salmonirosea</taxon>
    </lineage>
</organism>
<name>A0A7C9BMD1_9BACT</name>
<dbReference type="PANTHER" id="PTHR30572">
    <property type="entry name" value="MEMBRANE COMPONENT OF TRANSPORTER-RELATED"/>
    <property type="match status" value="1"/>
</dbReference>
<feature type="domain" description="MacB-like periplasmic core" evidence="8">
    <location>
        <begin position="20"/>
        <end position="242"/>
    </location>
</feature>
<evidence type="ECO:0000256" key="5">
    <source>
        <dbReference type="ARBA" id="ARBA00023136"/>
    </source>
</evidence>
<evidence type="ECO:0000259" key="8">
    <source>
        <dbReference type="Pfam" id="PF12704"/>
    </source>
</evidence>
<evidence type="ECO:0000256" key="1">
    <source>
        <dbReference type="ARBA" id="ARBA00004651"/>
    </source>
</evidence>
<accession>A0A7C9BMD1</accession>
<protein>
    <submittedName>
        <fullName evidence="9">FtsX-like permease family protein</fullName>
    </submittedName>
</protein>
<feature type="transmembrane region" description="Helical" evidence="6">
    <location>
        <begin position="727"/>
        <end position="746"/>
    </location>
</feature>
<dbReference type="Proteomes" id="UP000479293">
    <property type="component" value="Unassembled WGS sequence"/>
</dbReference>
<feature type="transmembrane region" description="Helical" evidence="6">
    <location>
        <begin position="675"/>
        <end position="699"/>
    </location>
</feature>
<feature type="transmembrane region" description="Helical" evidence="6">
    <location>
        <begin position="761"/>
        <end position="784"/>
    </location>
</feature>
<keyword evidence="3 6" id="KW-0812">Transmembrane</keyword>
<gene>
    <name evidence="9" type="ORF">GBK04_29625</name>
</gene>
<feature type="transmembrane region" description="Helical" evidence="6">
    <location>
        <begin position="21"/>
        <end position="42"/>
    </location>
</feature>
<evidence type="ECO:0000256" key="3">
    <source>
        <dbReference type="ARBA" id="ARBA00022692"/>
    </source>
</evidence>
<dbReference type="InterPro" id="IPR025857">
    <property type="entry name" value="MacB_PCD"/>
</dbReference>
<dbReference type="AlphaFoldDB" id="A0A7C9BMD1"/>
<feature type="transmembrane region" description="Helical" evidence="6">
    <location>
        <begin position="340"/>
        <end position="361"/>
    </location>
</feature>
<dbReference type="GO" id="GO:0022857">
    <property type="term" value="F:transmembrane transporter activity"/>
    <property type="evidence" value="ECO:0007669"/>
    <property type="project" value="TreeGrafter"/>
</dbReference>
<sequence length="798" mass="89014">MLRNYFKIALRNLARNKGYSFINISGLAVGMAVAMLIGLWVYDELTYDHYHKNHDRIAQVWQSRTSNGEINTLITVPRPLEMSLRNEYADYFQHIVMSSWTLRGVVAYGNKRLVKEGNYMQPAAPEMLSLEILAGLKEGLQEINSIMLAASTAKGLFGDEDPIGKIVRFDNKHELKVTSVFADIPASDSFHETTFIIPWEHLVANTDWIRNAVDQWGNNSFRLFVQLADNATMSEVSAKIKDIKLKANPEIAEQNPQFLLLPMNDWHLRSTFENGVQAGGGIENVWLFGIIGAFVLLLACINFMNLNTARSEKRAREVGIRKSVGSVRSQLVSQFLSESFLVVGLAFMVAMLLVLLLIPAFNTLADKQITFPWENLYFWGISLFFIVVTAMLSGSYPALYLSSFQPVKVLKGTFRVGRYAALPRKVLVVLQFTVSVALIIGTLTVFRQIQFTKNRPIGYDRAGLVQIPLTEGAFDGKYAFIRNELINSGAVIEMSATSNPTTEVYYGRGGFKWAGMPEDFQASFAWIWVSPDYVKSLGMKIITGRDFSPDFPSDSSAVLLNKTAVEYMGLKDPVGTVLRDSDEQDPGKGMKVIGVVDDMVMDSPYESVKPTVYDFNPGPVRFYHLRLAPNQSANKSIATVEGVFKKNFPDLPFEYKFVDDEYAAKFSSEERIGKLAGVFTGLAILISCLGLFGLASYVAEQRTKEIGVRKVLGASVASLWRLMSRDFVLLVLIALLIAVPLAVYFLDGWLQNYTYRTELSWWIFAAAGAGALVLTLLTVSFQAIKAALVDPVKSLRSE</sequence>